<evidence type="ECO:0000313" key="1">
    <source>
        <dbReference type="EMBL" id="GIY79705.1"/>
    </source>
</evidence>
<accession>A0AAV4W9W4</accession>
<proteinExistence type="predicted"/>
<gene>
    <name evidence="1" type="ORF">CEXT_705371</name>
</gene>
<keyword evidence="2" id="KW-1185">Reference proteome</keyword>
<dbReference type="Proteomes" id="UP001054945">
    <property type="component" value="Unassembled WGS sequence"/>
</dbReference>
<name>A0AAV4W9W4_CAEEX</name>
<dbReference type="EMBL" id="BPLR01015922">
    <property type="protein sequence ID" value="GIY79705.1"/>
    <property type="molecule type" value="Genomic_DNA"/>
</dbReference>
<reference evidence="1 2" key="1">
    <citation type="submission" date="2021-06" db="EMBL/GenBank/DDBJ databases">
        <title>Caerostris extrusa draft genome.</title>
        <authorList>
            <person name="Kono N."/>
            <person name="Arakawa K."/>
        </authorList>
    </citation>
    <scope>NUCLEOTIDE SEQUENCE [LARGE SCALE GENOMIC DNA]</scope>
</reference>
<organism evidence="1 2">
    <name type="scientific">Caerostris extrusa</name>
    <name type="common">Bark spider</name>
    <name type="synonym">Caerostris bankana</name>
    <dbReference type="NCBI Taxonomy" id="172846"/>
    <lineage>
        <taxon>Eukaryota</taxon>
        <taxon>Metazoa</taxon>
        <taxon>Ecdysozoa</taxon>
        <taxon>Arthropoda</taxon>
        <taxon>Chelicerata</taxon>
        <taxon>Arachnida</taxon>
        <taxon>Araneae</taxon>
        <taxon>Araneomorphae</taxon>
        <taxon>Entelegynae</taxon>
        <taxon>Araneoidea</taxon>
        <taxon>Araneidae</taxon>
        <taxon>Caerostris</taxon>
    </lineage>
</organism>
<dbReference type="AlphaFoldDB" id="A0AAV4W9W4"/>
<protein>
    <submittedName>
        <fullName evidence="1">Uncharacterized protein</fullName>
    </submittedName>
</protein>
<evidence type="ECO:0000313" key="2">
    <source>
        <dbReference type="Proteomes" id="UP001054945"/>
    </source>
</evidence>
<sequence>MDVCSGSESTLNRRDDKTAREPLDGLRLIMGCNARELSLDGQSTRPSRCSTLTQNVHPQQKPALSSQKAVVLISGGGSNGGMKTEGGGPHDGCVAGLNGWSLNTASRWSADTRVGVPWWITLWSSKHSKPSCQIRILTNHAKEAESEACVSTVEISSVGLKIFMFGVGREAEHPNAASE</sequence>
<comment type="caution">
    <text evidence="1">The sequence shown here is derived from an EMBL/GenBank/DDBJ whole genome shotgun (WGS) entry which is preliminary data.</text>
</comment>